<reference evidence="4" key="1">
    <citation type="submission" date="2017-01" db="EMBL/GenBank/DDBJ databases">
        <authorList>
            <person name="Varghese N."/>
            <person name="Submissions S."/>
        </authorList>
    </citation>
    <scope>NUCLEOTIDE SEQUENCE [LARGE SCALE GENOMIC DNA]</scope>
    <source>
        <strain evidence="4">ATCC 700103</strain>
    </source>
</reference>
<dbReference type="Proteomes" id="UP000185669">
    <property type="component" value="Unassembled WGS sequence"/>
</dbReference>
<dbReference type="STRING" id="56779.SAMN05421834_1158"/>
<evidence type="ECO:0000259" key="2">
    <source>
        <dbReference type="Pfam" id="PF08241"/>
    </source>
</evidence>
<proteinExistence type="predicted"/>
<dbReference type="RefSeq" id="WP_076545385.1">
    <property type="nucleotide sequence ID" value="NZ_FTNC01000015.1"/>
</dbReference>
<dbReference type="Gene3D" id="3.40.50.150">
    <property type="entry name" value="Vaccinia Virus protein VP39"/>
    <property type="match status" value="1"/>
</dbReference>
<dbReference type="InterPro" id="IPR013216">
    <property type="entry name" value="Methyltransf_11"/>
</dbReference>
<dbReference type="GO" id="GO:0008757">
    <property type="term" value="F:S-adenosylmethionine-dependent methyltransferase activity"/>
    <property type="evidence" value="ECO:0007669"/>
    <property type="project" value="InterPro"/>
</dbReference>
<evidence type="ECO:0000256" key="1">
    <source>
        <dbReference type="SAM" id="Coils"/>
    </source>
</evidence>
<keyword evidence="3" id="KW-0808">Transferase</keyword>
<name>A0A1N6YNH6_9FIRM</name>
<dbReference type="GO" id="GO:0032259">
    <property type="term" value="P:methylation"/>
    <property type="evidence" value="ECO:0007669"/>
    <property type="project" value="UniProtKB-KW"/>
</dbReference>
<keyword evidence="3" id="KW-0830">Ubiquinone</keyword>
<evidence type="ECO:0000313" key="3">
    <source>
        <dbReference type="EMBL" id="SIR16188.1"/>
    </source>
</evidence>
<dbReference type="PANTHER" id="PTHR45036:SF1">
    <property type="entry name" value="METHYLTRANSFERASE LIKE 7A"/>
    <property type="match status" value="1"/>
</dbReference>
<dbReference type="InterPro" id="IPR029063">
    <property type="entry name" value="SAM-dependent_MTases_sf"/>
</dbReference>
<dbReference type="CDD" id="cd02440">
    <property type="entry name" value="AdoMet_MTases"/>
    <property type="match status" value="1"/>
</dbReference>
<organism evidence="3 4">
    <name type="scientific">Halanaerobium kushneri</name>
    <dbReference type="NCBI Taxonomy" id="56779"/>
    <lineage>
        <taxon>Bacteria</taxon>
        <taxon>Bacillati</taxon>
        <taxon>Bacillota</taxon>
        <taxon>Clostridia</taxon>
        <taxon>Halanaerobiales</taxon>
        <taxon>Halanaerobiaceae</taxon>
        <taxon>Halanaerobium</taxon>
    </lineage>
</organism>
<sequence length="216" mass="25583">MGNKNKIKKRYNRVAPVYDSLEYFMEKGKMGDWRENLWQKVSNRIEQLKENNNKKVKLLEAGVGSGKNIEYYPEEIEIFAVDFSPKMIKEAEKKADKYNKKIKLLEMDIQNLRFEDNYFDLIVTSCVFCSVPDPIKGLKELKRVLKEDGRILMLEHMRSRNKMVGKFMDWFNWVSLYTWGANINRRTIENIKKAGLELVEVNNLMSDIVKEIELKK</sequence>
<feature type="domain" description="Methyltransferase type 11" evidence="2">
    <location>
        <begin position="59"/>
        <end position="152"/>
    </location>
</feature>
<dbReference type="EMBL" id="FTNC01000015">
    <property type="protein sequence ID" value="SIR16188.1"/>
    <property type="molecule type" value="Genomic_DNA"/>
</dbReference>
<gene>
    <name evidence="3" type="ORF">SAMN05421834_1158</name>
</gene>
<dbReference type="SUPFAM" id="SSF53335">
    <property type="entry name" value="S-adenosyl-L-methionine-dependent methyltransferases"/>
    <property type="match status" value="1"/>
</dbReference>
<protein>
    <submittedName>
        <fullName evidence="3">Ubiquinone/menaquinone biosynthesis C-methylase UbiE</fullName>
    </submittedName>
</protein>
<dbReference type="AlphaFoldDB" id="A0A1N6YNH6"/>
<dbReference type="InterPro" id="IPR052356">
    <property type="entry name" value="Thiol_S-MT"/>
</dbReference>
<accession>A0A1N6YNH6</accession>
<evidence type="ECO:0000313" key="4">
    <source>
        <dbReference type="Proteomes" id="UP000185669"/>
    </source>
</evidence>
<dbReference type="PANTHER" id="PTHR45036">
    <property type="entry name" value="METHYLTRANSFERASE LIKE 7B"/>
    <property type="match status" value="1"/>
</dbReference>
<keyword evidence="1" id="KW-0175">Coiled coil</keyword>
<dbReference type="Pfam" id="PF08241">
    <property type="entry name" value="Methyltransf_11"/>
    <property type="match status" value="1"/>
</dbReference>
<keyword evidence="4" id="KW-1185">Reference proteome</keyword>
<keyword evidence="3" id="KW-0489">Methyltransferase</keyword>
<dbReference type="OrthoDB" id="9772751at2"/>
<feature type="coiled-coil region" evidence="1">
    <location>
        <begin position="88"/>
        <end position="115"/>
    </location>
</feature>